<accession>A0AAW2YXI3</accession>
<evidence type="ECO:0000313" key="2">
    <source>
        <dbReference type="Proteomes" id="UP001431209"/>
    </source>
</evidence>
<reference evidence="1 2" key="1">
    <citation type="submission" date="2024-03" db="EMBL/GenBank/DDBJ databases">
        <title>The Acrasis kona genome and developmental transcriptomes reveal deep origins of eukaryotic multicellular pathways.</title>
        <authorList>
            <person name="Sheikh S."/>
            <person name="Fu C.-J."/>
            <person name="Brown M.W."/>
            <person name="Baldauf S.L."/>
        </authorList>
    </citation>
    <scope>NUCLEOTIDE SEQUENCE [LARGE SCALE GENOMIC DNA]</scope>
    <source>
        <strain evidence="1 2">ATCC MYA-3509</strain>
    </source>
</reference>
<dbReference type="Proteomes" id="UP001431209">
    <property type="component" value="Unassembled WGS sequence"/>
</dbReference>
<keyword evidence="2" id="KW-1185">Reference proteome</keyword>
<dbReference type="SUPFAM" id="SSF50985">
    <property type="entry name" value="RCC1/BLIP-II"/>
    <property type="match status" value="1"/>
</dbReference>
<sequence>MSKKTIFEDTKCYKRNKQIWSIKKLCNFKQKYAILTYDGDVYIYDEVLNKITNDQVRGIKDIEFRWDHLMMLSNEQLFFYGSNSYGQFGHLSTKSYISEVACLPNEILNSKREVVTHMANCFSFNIIVTDHVNIYLLGQNWIFPQQRFDDNQFYRSYNAPTIPSDRIIKVEGGSFHCLILTQKGKVLSGGDTLNNKLCRQNSKPNDGFKFIDLKEEIIDICCGPRSSIVMTVSNQVYYYGSSTTMKLCTNNIDMFGASLSSVGDNVVLIESRGEVYKMFQKSFKHVHLRKVEKSMKRCCVHTISDDNVIFYHKRGDSSYQLRALMLKQLRETKHVDVIIILK</sequence>
<dbReference type="InterPro" id="IPR009091">
    <property type="entry name" value="RCC1/BLIP-II"/>
</dbReference>
<dbReference type="EMBL" id="JAOPGA020000797">
    <property type="protein sequence ID" value="KAL0481865.1"/>
    <property type="molecule type" value="Genomic_DNA"/>
</dbReference>
<name>A0AAW2YXI3_9EUKA</name>
<protein>
    <submittedName>
        <fullName evidence="1">Uncharacterized protein</fullName>
    </submittedName>
</protein>
<dbReference type="PANTHER" id="PTHR45982">
    <property type="entry name" value="REGULATOR OF CHROMOSOME CONDENSATION"/>
    <property type="match status" value="1"/>
</dbReference>
<proteinExistence type="predicted"/>
<organism evidence="1 2">
    <name type="scientific">Acrasis kona</name>
    <dbReference type="NCBI Taxonomy" id="1008807"/>
    <lineage>
        <taxon>Eukaryota</taxon>
        <taxon>Discoba</taxon>
        <taxon>Heterolobosea</taxon>
        <taxon>Tetramitia</taxon>
        <taxon>Eutetramitia</taxon>
        <taxon>Acrasidae</taxon>
        <taxon>Acrasis</taxon>
    </lineage>
</organism>
<comment type="caution">
    <text evidence="1">The sequence shown here is derived from an EMBL/GenBank/DDBJ whole genome shotgun (WGS) entry which is preliminary data.</text>
</comment>
<dbReference type="InterPro" id="IPR051553">
    <property type="entry name" value="Ran_GTPase-activating"/>
</dbReference>
<dbReference type="Gene3D" id="2.130.10.30">
    <property type="entry name" value="Regulator of chromosome condensation 1/beta-lactamase-inhibitor protein II"/>
    <property type="match status" value="1"/>
</dbReference>
<dbReference type="PANTHER" id="PTHR45982:SF1">
    <property type="entry name" value="REGULATOR OF CHROMOSOME CONDENSATION"/>
    <property type="match status" value="1"/>
</dbReference>
<gene>
    <name evidence="1" type="ORF">AKO1_011301</name>
</gene>
<evidence type="ECO:0000313" key="1">
    <source>
        <dbReference type="EMBL" id="KAL0481865.1"/>
    </source>
</evidence>
<dbReference type="AlphaFoldDB" id="A0AAW2YXI3"/>